<keyword evidence="1" id="KW-0732">Signal</keyword>
<keyword evidence="4" id="KW-1185">Reference proteome</keyword>
<dbReference type="Proteomes" id="UP000770785">
    <property type="component" value="Unassembled WGS sequence"/>
</dbReference>
<dbReference type="InterPro" id="IPR013517">
    <property type="entry name" value="FG-GAP"/>
</dbReference>
<name>A0ABX0X8I5_9BACT</name>
<evidence type="ECO:0000256" key="1">
    <source>
        <dbReference type="ARBA" id="ARBA00022729"/>
    </source>
</evidence>
<dbReference type="SUPFAM" id="SSF69318">
    <property type="entry name" value="Integrin alpha N-terminal domain"/>
    <property type="match status" value="1"/>
</dbReference>
<dbReference type="NCBIfam" id="TIGR04183">
    <property type="entry name" value="Por_Secre_tail"/>
    <property type="match status" value="1"/>
</dbReference>
<dbReference type="EMBL" id="JAATJH010000001">
    <property type="protein sequence ID" value="NJC25158.1"/>
    <property type="molecule type" value="Genomic_DNA"/>
</dbReference>
<dbReference type="Pfam" id="PF18962">
    <property type="entry name" value="Por_Secre_tail"/>
    <property type="match status" value="1"/>
</dbReference>
<dbReference type="PANTHER" id="PTHR46580:SF4">
    <property type="entry name" value="ATP_GTP-BINDING PROTEIN"/>
    <property type="match status" value="1"/>
</dbReference>
<reference evidence="3 4" key="1">
    <citation type="submission" date="2020-03" db="EMBL/GenBank/DDBJ databases">
        <title>Genomic Encyclopedia of Type Strains, Phase IV (KMG-IV): sequencing the most valuable type-strain genomes for metagenomic binning, comparative biology and taxonomic classification.</title>
        <authorList>
            <person name="Goeker M."/>
        </authorList>
    </citation>
    <scope>NUCLEOTIDE SEQUENCE [LARGE SCALE GENOMIC DNA]</scope>
    <source>
        <strain evidence="3 4">DSM 105096</strain>
    </source>
</reference>
<dbReference type="InterPro" id="IPR028994">
    <property type="entry name" value="Integrin_alpha_N"/>
</dbReference>
<dbReference type="PANTHER" id="PTHR46580">
    <property type="entry name" value="SENSOR KINASE-RELATED"/>
    <property type="match status" value="1"/>
</dbReference>
<comment type="caution">
    <text evidence="3">The sequence shown here is derived from an EMBL/GenBank/DDBJ whole genome shotgun (WGS) entry which is preliminary data.</text>
</comment>
<dbReference type="Pfam" id="PF01839">
    <property type="entry name" value="FG-GAP"/>
    <property type="match status" value="1"/>
</dbReference>
<sequence>MKLRYHYARQRRQLAYLSKRLTRLQANGQRISADNLAKLKSLASRLLPRIGGTQVRRVLGTGIFLLAGATVAQAQVFEAPVTNPFGIDADIGVSNNYNNPVFADLDGDGDLDLITTLYEYVGEDDPVLSSLFYQENTGSATLPQFAARQTDPFGFQPTLDIRVISVVDLDSDGDLDLLGFGSDDRTGVFGDEATVYYENMGTAVAPTFAAGILDTFSLEVPNTDFNSLQPSFGDIDGDGDLDIIGPNLDGSTDGGVNPSGTFYFENTTVRDSVSFAEPVGDPFGLDLDVFERYSDLVDIDQDGDLDLIGTRMLETEINEDSTTYTNQIIFLENIGTATMPAFTDEVVNAFGIAQSDGDGVNSRPVVADLDGDGKPDLLVFTGSGGLYYKNRTVVSTRDRAVDLNLQVYPNPATSTVNIQTDHALTSIQVLDAFGRNVSVQTDNLHQVDMSAFTPGVYVLKFSLEGGTYGTRKVFKR</sequence>
<evidence type="ECO:0000313" key="3">
    <source>
        <dbReference type="EMBL" id="NJC25158.1"/>
    </source>
</evidence>
<dbReference type="RefSeq" id="WP_168035924.1">
    <property type="nucleotide sequence ID" value="NZ_JAATJH010000001.1"/>
</dbReference>
<organism evidence="3 4">
    <name type="scientific">Neolewinella antarctica</name>
    <dbReference type="NCBI Taxonomy" id="442734"/>
    <lineage>
        <taxon>Bacteria</taxon>
        <taxon>Pseudomonadati</taxon>
        <taxon>Bacteroidota</taxon>
        <taxon>Saprospiria</taxon>
        <taxon>Saprospirales</taxon>
        <taxon>Lewinellaceae</taxon>
        <taxon>Neolewinella</taxon>
    </lineage>
</organism>
<feature type="domain" description="Secretion system C-terminal sorting" evidence="2">
    <location>
        <begin position="407"/>
        <end position="469"/>
    </location>
</feature>
<evidence type="ECO:0000313" key="4">
    <source>
        <dbReference type="Proteomes" id="UP000770785"/>
    </source>
</evidence>
<accession>A0ABX0X8I5</accession>
<protein>
    <submittedName>
        <fullName evidence="3">CO dehydrogenase/acetyl-CoA synthase epsilon subunit</fullName>
    </submittedName>
</protein>
<proteinExistence type="predicted"/>
<evidence type="ECO:0000259" key="2">
    <source>
        <dbReference type="Pfam" id="PF18962"/>
    </source>
</evidence>
<gene>
    <name evidence="3" type="ORF">GGR27_000639</name>
</gene>
<dbReference type="InterPro" id="IPR026444">
    <property type="entry name" value="Secre_tail"/>
</dbReference>